<gene>
    <name evidence="3" type="ORF">BK022_24470</name>
</gene>
<proteinExistence type="predicted"/>
<dbReference type="InterPro" id="IPR027417">
    <property type="entry name" value="P-loop_NTPase"/>
</dbReference>
<dbReference type="Pfam" id="PF00004">
    <property type="entry name" value="AAA"/>
    <property type="match status" value="1"/>
</dbReference>
<reference evidence="3 4" key="1">
    <citation type="submission" date="2016-10" db="EMBL/GenBank/DDBJ databases">
        <title>Draft genome sequence of Methylobacterium extorquens CP3, a seed endophyte of Crotalaria pumila with plant growth-promoting and metal tolerance properties.</title>
        <authorList>
            <person name="Sanchez-Lopez A.S."/>
            <person name="Van Hamme J.D."/>
            <person name="Thijs S."/>
            <person name="Mcammond B.M."/>
            <person name="Stevens V."/>
            <person name="Gonzalez-Chavez M.D.C."/>
            <person name="Vangronsveld J."/>
        </authorList>
    </citation>
    <scope>NUCLEOTIDE SEQUENCE [LARGE SCALE GENOMIC DNA]</scope>
    <source>
        <strain evidence="3 4">CP3</strain>
    </source>
</reference>
<dbReference type="GO" id="GO:0016887">
    <property type="term" value="F:ATP hydrolysis activity"/>
    <property type="evidence" value="ECO:0007669"/>
    <property type="project" value="InterPro"/>
</dbReference>
<sequence>MRGSSRRSSSARQGSGRRRWPHGSAHGSVCARRFTARGGASDASFGGTSRQWGSGRASVPLQLLLQAQSASALVVLDELDKASPDKRNGALADVLLPFLERSTSARIFDPYLEANANCSCVSFLATVNDLARVPSALRDRFRVLEMPAPRAEDLPVVAAAMVEEMREERGVDPAWMPDLTPDELALIPWAGGSLRPLRRMLQAVLASREALAPRH</sequence>
<dbReference type="Proteomes" id="UP000180215">
    <property type="component" value="Unassembled WGS sequence"/>
</dbReference>
<evidence type="ECO:0000313" key="4">
    <source>
        <dbReference type="Proteomes" id="UP000180215"/>
    </source>
</evidence>
<dbReference type="InterPro" id="IPR003959">
    <property type="entry name" value="ATPase_AAA_core"/>
</dbReference>
<name>A0A1S1P0B0_METEX</name>
<dbReference type="SUPFAM" id="SSF52540">
    <property type="entry name" value="P-loop containing nucleoside triphosphate hydrolases"/>
    <property type="match status" value="1"/>
</dbReference>
<feature type="compositionally biased region" description="Low complexity" evidence="1">
    <location>
        <begin position="1"/>
        <end position="14"/>
    </location>
</feature>
<dbReference type="AlphaFoldDB" id="A0A1S1P0B0"/>
<dbReference type="EMBL" id="MNAO01000466">
    <property type="protein sequence ID" value="OHV14711.1"/>
    <property type="molecule type" value="Genomic_DNA"/>
</dbReference>
<feature type="domain" description="ATPase AAA-type core" evidence="2">
    <location>
        <begin position="63"/>
        <end position="143"/>
    </location>
</feature>
<evidence type="ECO:0000256" key="1">
    <source>
        <dbReference type="SAM" id="MobiDB-lite"/>
    </source>
</evidence>
<organism evidence="3 4">
    <name type="scientific">Methylorubrum extorquens</name>
    <name type="common">Methylobacterium dichloromethanicum</name>
    <name type="synonym">Methylobacterium extorquens</name>
    <dbReference type="NCBI Taxonomy" id="408"/>
    <lineage>
        <taxon>Bacteria</taxon>
        <taxon>Pseudomonadati</taxon>
        <taxon>Pseudomonadota</taxon>
        <taxon>Alphaproteobacteria</taxon>
        <taxon>Hyphomicrobiales</taxon>
        <taxon>Methylobacteriaceae</taxon>
        <taxon>Methylorubrum</taxon>
    </lineage>
</organism>
<accession>A0A1S1P0B0</accession>
<evidence type="ECO:0000313" key="3">
    <source>
        <dbReference type="EMBL" id="OHV14711.1"/>
    </source>
</evidence>
<feature type="region of interest" description="Disordered" evidence="1">
    <location>
        <begin position="1"/>
        <end position="27"/>
    </location>
</feature>
<dbReference type="GO" id="GO:0005524">
    <property type="term" value="F:ATP binding"/>
    <property type="evidence" value="ECO:0007669"/>
    <property type="project" value="InterPro"/>
</dbReference>
<protein>
    <recommendedName>
        <fullName evidence="2">ATPase AAA-type core domain-containing protein</fullName>
    </recommendedName>
</protein>
<dbReference type="Gene3D" id="3.40.50.300">
    <property type="entry name" value="P-loop containing nucleotide triphosphate hydrolases"/>
    <property type="match status" value="1"/>
</dbReference>
<evidence type="ECO:0000259" key="2">
    <source>
        <dbReference type="Pfam" id="PF00004"/>
    </source>
</evidence>
<comment type="caution">
    <text evidence="3">The sequence shown here is derived from an EMBL/GenBank/DDBJ whole genome shotgun (WGS) entry which is preliminary data.</text>
</comment>